<evidence type="ECO:0000313" key="1">
    <source>
        <dbReference type="EMBL" id="CAF1633882.1"/>
    </source>
</evidence>
<dbReference type="Proteomes" id="UP000663834">
    <property type="component" value="Unassembled WGS sequence"/>
</dbReference>
<evidence type="ECO:0000313" key="2">
    <source>
        <dbReference type="Proteomes" id="UP000663834"/>
    </source>
</evidence>
<dbReference type="OrthoDB" id="10020357at2759"/>
<organism evidence="1 2">
    <name type="scientific">Rotaria magnacalcarata</name>
    <dbReference type="NCBI Taxonomy" id="392030"/>
    <lineage>
        <taxon>Eukaryota</taxon>
        <taxon>Metazoa</taxon>
        <taxon>Spiralia</taxon>
        <taxon>Gnathifera</taxon>
        <taxon>Rotifera</taxon>
        <taxon>Eurotatoria</taxon>
        <taxon>Bdelloidea</taxon>
        <taxon>Philodinida</taxon>
        <taxon>Philodinidae</taxon>
        <taxon>Rotaria</taxon>
    </lineage>
</organism>
<protein>
    <submittedName>
        <fullName evidence="1">Uncharacterized protein</fullName>
    </submittedName>
</protein>
<name>A0A816D893_9BILA</name>
<dbReference type="AlphaFoldDB" id="A0A816D893"/>
<dbReference type="EMBL" id="CAJNOW010014617">
    <property type="protein sequence ID" value="CAF1633882.1"/>
    <property type="molecule type" value="Genomic_DNA"/>
</dbReference>
<proteinExistence type="predicted"/>
<accession>A0A816D893</accession>
<gene>
    <name evidence="1" type="ORF">KQP761_LOCUS26699</name>
</gene>
<reference evidence="1" key="1">
    <citation type="submission" date="2021-02" db="EMBL/GenBank/DDBJ databases">
        <authorList>
            <person name="Nowell W R."/>
        </authorList>
    </citation>
    <scope>NUCLEOTIDE SEQUENCE</scope>
</reference>
<comment type="caution">
    <text evidence="1">The sequence shown here is derived from an EMBL/GenBank/DDBJ whole genome shotgun (WGS) entry which is preliminary data.</text>
</comment>
<sequence>MHKRFRCGLVTLTKNGKVKKLGLDNGGGSRWCDWFNKSMTLKDVHRLIRNIFKLEADTECETSLYDFKLQPLDFNQYRTFFEYIRKQGLNRASTVIYVCTHKASNNNPVRKSLLANEKKAKKKKSNTAISREETSVQTISSASNTSLQNNRVDIEQDFDRQQIANSSYGNWWIIFDFYHCNFIYLDYSLINSIREDVRDLLSQNDYDLVLISLFENTSLIHEYSCLIIDALKQRIGLSKTDFQAIKQADITFHSNCLNNTYNICELTLELLQREAHKFSHIQLYSMICESFTSFFLNLQIIRTQWFNRVENYNDANLVSSSLVKLEASSVSQCDLDKTIEISRQDHRENVNLFQQLLEYARDLLSAMHGPSLSTFYDMIQSIIVDVESIQSTINMCDPKSISSAKQMMISVKFRYTKKFDSKAFASSIYQITRSAKQAYQKTLRAICDLLSYLTNYQIQSVRRKLENTDADNHDQIKIVSVKSESLPHHVGIGNKSN</sequence>